<proteinExistence type="predicted"/>
<gene>
    <name evidence="3" type="ORF">I6I10_06035</name>
</gene>
<accession>A0A7T4EHJ5</accession>
<keyword evidence="2" id="KW-0472">Membrane</keyword>
<dbReference type="GeneID" id="92760706"/>
<feature type="transmembrane region" description="Helical" evidence="2">
    <location>
        <begin position="137"/>
        <end position="155"/>
    </location>
</feature>
<dbReference type="RefSeq" id="WP_084036710.1">
    <property type="nucleotide sequence ID" value="NZ_CP066007.1"/>
</dbReference>
<evidence type="ECO:0000313" key="3">
    <source>
        <dbReference type="EMBL" id="QQB47442.1"/>
    </source>
</evidence>
<reference evidence="3 4" key="1">
    <citation type="submission" date="2020-12" db="EMBL/GenBank/DDBJ databases">
        <title>FDA dAtabase for Regulatory Grade micrObial Sequences (FDA-ARGOS): Supporting development and validation of Infectious Disease Dx tests.</title>
        <authorList>
            <person name="Sproer C."/>
            <person name="Gronow S."/>
            <person name="Severitt S."/>
            <person name="Schroder I."/>
            <person name="Tallon L."/>
            <person name="Sadzewicz L."/>
            <person name="Zhao X."/>
            <person name="Boylan J."/>
            <person name="Ott S."/>
            <person name="Bowen H."/>
            <person name="Vavikolanu K."/>
            <person name="Mehta A."/>
            <person name="Aluvathingal J."/>
            <person name="Nadendla S."/>
            <person name="Lowell S."/>
            <person name="Myers T."/>
            <person name="Yan Y."/>
            <person name="Sichtig H."/>
        </authorList>
    </citation>
    <scope>NUCLEOTIDE SEQUENCE [LARGE SCALE GENOMIC DNA]</scope>
    <source>
        <strain evidence="3 4">FDAARGOS_1053</strain>
    </source>
</reference>
<protein>
    <submittedName>
        <fullName evidence="3">Uncharacterized protein</fullName>
    </submittedName>
</protein>
<name>A0A7T4EHJ5_9CORY</name>
<feature type="transmembrane region" description="Helical" evidence="2">
    <location>
        <begin position="161"/>
        <end position="186"/>
    </location>
</feature>
<feature type="compositionally biased region" description="Low complexity" evidence="1">
    <location>
        <begin position="84"/>
        <end position="111"/>
    </location>
</feature>
<keyword evidence="2" id="KW-0812">Transmembrane</keyword>
<evidence type="ECO:0000256" key="2">
    <source>
        <dbReference type="SAM" id="Phobius"/>
    </source>
</evidence>
<keyword evidence="2" id="KW-1133">Transmembrane helix</keyword>
<feature type="region of interest" description="Disordered" evidence="1">
    <location>
        <begin position="84"/>
        <end position="127"/>
    </location>
</feature>
<sequence length="194" mass="20374">MNAHLSPGARVAFYGPVHVRGQRVPDGVPLTVLCTQLGLTHVTDPSHGVDLVVSDTPIPGCGTATHAEFSAWADGMLDARDTAPQWQQTPQAATAPPVTAPSYPSFPSTTPTPLPAEVGSTSSAVVPTDEKNPWKPVLGVTVAFFAIAIVGAGTVDFDDDTAAAVMGCILLALMVAFVVLFLMALYKTIRKYFR</sequence>
<dbReference type="EMBL" id="CP066007">
    <property type="protein sequence ID" value="QQB47442.1"/>
    <property type="molecule type" value="Genomic_DNA"/>
</dbReference>
<evidence type="ECO:0000313" key="4">
    <source>
        <dbReference type="Proteomes" id="UP000596145"/>
    </source>
</evidence>
<organism evidence="3 4">
    <name type="scientific">Corynebacterium glucuronolyticum</name>
    <dbReference type="NCBI Taxonomy" id="39791"/>
    <lineage>
        <taxon>Bacteria</taxon>
        <taxon>Bacillati</taxon>
        <taxon>Actinomycetota</taxon>
        <taxon>Actinomycetes</taxon>
        <taxon>Mycobacteriales</taxon>
        <taxon>Corynebacteriaceae</taxon>
        <taxon>Corynebacterium</taxon>
    </lineage>
</organism>
<dbReference type="Proteomes" id="UP000596145">
    <property type="component" value="Chromosome"/>
</dbReference>
<dbReference type="AlphaFoldDB" id="A0A7T4EHJ5"/>
<evidence type="ECO:0000256" key="1">
    <source>
        <dbReference type="SAM" id="MobiDB-lite"/>
    </source>
</evidence>